<keyword evidence="3" id="KW-1185">Reference proteome</keyword>
<dbReference type="InterPro" id="IPR011042">
    <property type="entry name" value="6-blade_b-propeller_TolB-like"/>
</dbReference>
<dbReference type="EMBL" id="JAGGLR010000005">
    <property type="protein sequence ID" value="MBP2061279.1"/>
    <property type="molecule type" value="Genomic_DNA"/>
</dbReference>
<dbReference type="GeneID" id="32474032"/>
<dbReference type="InterPro" id="IPR052998">
    <property type="entry name" value="Hetero-Diels-Alderase-like"/>
</dbReference>
<dbReference type="PANTHER" id="PTHR42060:SF1">
    <property type="entry name" value="NHL REPEAT-CONTAINING PROTEIN"/>
    <property type="match status" value="1"/>
</dbReference>
<organism evidence="1">
    <name type="scientific">Streptomyces iranensis</name>
    <dbReference type="NCBI Taxonomy" id="576784"/>
    <lineage>
        <taxon>Bacteria</taxon>
        <taxon>Bacillati</taxon>
        <taxon>Actinomycetota</taxon>
        <taxon>Actinomycetes</taxon>
        <taxon>Kitasatosporales</taxon>
        <taxon>Streptomycetaceae</taxon>
        <taxon>Streptomyces</taxon>
        <taxon>Streptomyces violaceusniger group</taxon>
    </lineage>
</organism>
<dbReference type="EMBL" id="LK022848">
    <property type="protein sequence ID" value="CDR05439.1"/>
    <property type="molecule type" value="Genomic_DNA"/>
</dbReference>
<evidence type="ECO:0000313" key="2">
    <source>
        <dbReference type="EMBL" id="MBP2061279.1"/>
    </source>
</evidence>
<name>A0A060ZI26_9ACTN</name>
<evidence type="ECO:0000313" key="1">
    <source>
        <dbReference type="EMBL" id="CDR05439.1"/>
    </source>
</evidence>
<dbReference type="Proteomes" id="UP000756710">
    <property type="component" value="Unassembled WGS sequence"/>
</dbReference>
<dbReference type="RefSeq" id="WP_044568833.1">
    <property type="nucleotide sequence ID" value="NZ_BAABDR010000049.1"/>
</dbReference>
<dbReference type="HOGENOM" id="CLU_052989_0_0_11"/>
<proteinExistence type="predicted"/>
<reference evidence="1" key="1">
    <citation type="submission" date="2014-05" db="EMBL/GenBank/DDBJ databases">
        <authorList>
            <person name="Horn Fabian"/>
        </authorList>
    </citation>
    <scope>NUCLEOTIDE SEQUENCE</scope>
</reference>
<sequence length="320" mass="34616">METATLHTVAEFPEHSFLENLAVRSDNSIVVTSLNHKQLWLIPASGAADTRVEPILLHTYDHLVSAVVETEPDVFHVALSDGYTTHASYLSRVDLRGRLPGAAPAVETVLTFDSRVRALNGGCAIAPGVLLLADCFGGFVWRVDLSAAGGPAVADVWLAHPSMEHDPLSTMRPLQPGINGVRYAERTHHLYYTSTAQRLFMRVPVDPDTLDPAGAPEHVGGGTMADDFCLDEDAGVAYVTTHRQNTLDRVLLDGPPDQPRDIVIGDPLDLRLLGPSSIAWGRGPGEYGRVAYLITDGGTTAPPPDGRARRSRVLRMELPR</sequence>
<dbReference type="SUPFAM" id="SSF63829">
    <property type="entry name" value="Calcium-dependent phosphotriesterase"/>
    <property type="match status" value="1"/>
</dbReference>
<gene>
    <name evidence="2" type="ORF">J2Z30_002287</name>
    <name evidence="1" type="ORF">SIRAN2392</name>
</gene>
<evidence type="ECO:0000313" key="3">
    <source>
        <dbReference type="Proteomes" id="UP000756710"/>
    </source>
</evidence>
<reference evidence="2 3" key="2">
    <citation type="submission" date="2021-03" db="EMBL/GenBank/DDBJ databases">
        <title>Genomic Encyclopedia of Type Strains, Phase IV (KMG-IV): sequencing the most valuable type-strain genomes for metagenomic binning, comparative biology and taxonomic classification.</title>
        <authorList>
            <person name="Goeker M."/>
        </authorList>
    </citation>
    <scope>NUCLEOTIDE SEQUENCE [LARGE SCALE GENOMIC DNA]</scope>
    <source>
        <strain evidence="2 3">DSM 41954</strain>
    </source>
</reference>
<dbReference type="PANTHER" id="PTHR42060">
    <property type="entry name" value="NHL REPEAT-CONTAINING PROTEIN-RELATED"/>
    <property type="match status" value="1"/>
</dbReference>
<protein>
    <submittedName>
        <fullName evidence="1">Uncharacterized protein</fullName>
    </submittedName>
</protein>
<accession>A0A060ZI26</accession>
<dbReference type="AlphaFoldDB" id="A0A060ZI26"/>
<dbReference type="Gene3D" id="2.120.10.30">
    <property type="entry name" value="TolB, C-terminal domain"/>
    <property type="match status" value="1"/>
</dbReference>